<dbReference type="AlphaFoldDB" id="N4XCU9"/>
<dbReference type="Pfam" id="PF00931">
    <property type="entry name" value="NB-ARC"/>
    <property type="match status" value="1"/>
</dbReference>
<reference evidence="5 6" key="1">
    <citation type="journal article" date="2012" name="PLoS Pathog.">
        <title>Diverse lifestyles and strategies of plant pathogenesis encoded in the genomes of eighteen Dothideomycetes fungi.</title>
        <authorList>
            <person name="Ohm R.A."/>
            <person name="Feau N."/>
            <person name="Henrissat B."/>
            <person name="Schoch C.L."/>
            <person name="Horwitz B.A."/>
            <person name="Barry K.W."/>
            <person name="Condon B.J."/>
            <person name="Copeland A.C."/>
            <person name="Dhillon B."/>
            <person name="Glaser F."/>
            <person name="Hesse C.N."/>
            <person name="Kosti I."/>
            <person name="LaButti K."/>
            <person name="Lindquist E.A."/>
            <person name="Lucas S."/>
            <person name="Salamov A.A."/>
            <person name="Bradshaw R.E."/>
            <person name="Ciuffetti L."/>
            <person name="Hamelin R.C."/>
            <person name="Kema G.H.J."/>
            <person name="Lawrence C."/>
            <person name="Scott J.A."/>
            <person name="Spatafora J.W."/>
            <person name="Turgeon B.G."/>
            <person name="de Wit P.J.G.M."/>
            <person name="Zhong S."/>
            <person name="Goodwin S.B."/>
            <person name="Grigoriev I.V."/>
        </authorList>
    </citation>
    <scope>NUCLEOTIDE SEQUENCE [LARGE SCALE GENOMIC DNA]</scope>
    <source>
        <strain evidence="6">C4 / ATCC 48331 / race T</strain>
    </source>
</reference>
<proteinExistence type="predicted"/>
<keyword evidence="6" id="KW-1185">Reference proteome</keyword>
<dbReference type="GO" id="GO:0043531">
    <property type="term" value="F:ADP binding"/>
    <property type="evidence" value="ECO:0007669"/>
    <property type="project" value="InterPro"/>
</dbReference>
<feature type="domain" description="NACHT-NTPase and P-loop NTPases N-terminal" evidence="3">
    <location>
        <begin position="13"/>
        <end position="136"/>
    </location>
</feature>
<dbReference type="Proteomes" id="UP000012338">
    <property type="component" value="Unassembled WGS sequence"/>
</dbReference>
<dbReference type="InterPro" id="IPR027417">
    <property type="entry name" value="P-loop_NTPase"/>
</dbReference>
<evidence type="ECO:0000313" key="5">
    <source>
        <dbReference type="EMBL" id="ENI10829.1"/>
    </source>
</evidence>
<dbReference type="Pfam" id="PF13374">
    <property type="entry name" value="TPR_10"/>
    <property type="match status" value="4"/>
</dbReference>
<dbReference type="SMART" id="SM00028">
    <property type="entry name" value="TPR"/>
    <property type="match status" value="6"/>
</dbReference>
<dbReference type="SUPFAM" id="SSF48452">
    <property type="entry name" value="TPR-like"/>
    <property type="match status" value="3"/>
</dbReference>
<dbReference type="SUPFAM" id="SSF52540">
    <property type="entry name" value="P-loop containing nucleoside triphosphate hydrolases"/>
    <property type="match status" value="1"/>
</dbReference>
<dbReference type="Pfam" id="PF13424">
    <property type="entry name" value="TPR_12"/>
    <property type="match status" value="2"/>
</dbReference>
<reference evidence="6" key="2">
    <citation type="journal article" date="2013" name="PLoS Genet.">
        <title>Comparative genome structure, secondary metabolite, and effector coding capacity across Cochliobolus pathogens.</title>
        <authorList>
            <person name="Condon B.J."/>
            <person name="Leng Y."/>
            <person name="Wu D."/>
            <person name="Bushley K.E."/>
            <person name="Ohm R.A."/>
            <person name="Otillar R."/>
            <person name="Martin J."/>
            <person name="Schackwitz W."/>
            <person name="Grimwood J."/>
            <person name="MohdZainudin N."/>
            <person name="Xue C."/>
            <person name="Wang R."/>
            <person name="Manning V.A."/>
            <person name="Dhillon B."/>
            <person name="Tu Z.J."/>
            <person name="Steffenson B.J."/>
            <person name="Salamov A."/>
            <person name="Sun H."/>
            <person name="Lowry S."/>
            <person name="LaButti K."/>
            <person name="Han J."/>
            <person name="Copeland A."/>
            <person name="Lindquist E."/>
            <person name="Barry K."/>
            <person name="Schmutz J."/>
            <person name="Baker S.E."/>
            <person name="Ciuffetti L.M."/>
            <person name="Grigoriev I.V."/>
            <person name="Zhong S."/>
            <person name="Turgeon B.G."/>
        </authorList>
    </citation>
    <scope>NUCLEOTIDE SEQUENCE [LARGE SCALE GENOMIC DNA]</scope>
    <source>
        <strain evidence="6">C4 / ATCC 48331 / race T</strain>
    </source>
</reference>
<organism evidence="5 6">
    <name type="scientific">Cochliobolus heterostrophus (strain C4 / ATCC 48331 / race T)</name>
    <name type="common">Southern corn leaf blight fungus</name>
    <name type="synonym">Bipolaris maydis</name>
    <dbReference type="NCBI Taxonomy" id="665024"/>
    <lineage>
        <taxon>Eukaryota</taxon>
        <taxon>Fungi</taxon>
        <taxon>Dikarya</taxon>
        <taxon>Ascomycota</taxon>
        <taxon>Pezizomycotina</taxon>
        <taxon>Dothideomycetes</taxon>
        <taxon>Pleosporomycetidae</taxon>
        <taxon>Pleosporales</taxon>
        <taxon>Pleosporineae</taxon>
        <taxon>Pleosporaceae</taxon>
        <taxon>Bipolaris</taxon>
    </lineage>
</organism>
<evidence type="ECO:0000259" key="2">
    <source>
        <dbReference type="Pfam" id="PF00931"/>
    </source>
</evidence>
<dbReference type="PANTHER" id="PTHR46082:SF6">
    <property type="entry name" value="AAA+ ATPASE DOMAIN-CONTAINING PROTEIN-RELATED"/>
    <property type="match status" value="1"/>
</dbReference>
<dbReference type="Pfam" id="PF17107">
    <property type="entry name" value="SesA"/>
    <property type="match status" value="1"/>
</dbReference>
<evidence type="ECO:0000256" key="1">
    <source>
        <dbReference type="SAM" id="MobiDB-lite"/>
    </source>
</evidence>
<dbReference type="OrthoDB" id="20872at2759"/>
<sequence>MSGVEAITAIQLIDACIGIANTIIDIGRAVHDAQGLPPKLRDLLEKLPAIQELLESAQESCEEGSITEDASKSAQPILKQCEVALAELRDIFRKACPKDGENRTKRIWRGTKTVFFGRDSQAQRLLVTIQDNLRLLEQKEIYVIGDKLDALEQVTESLANEDGKYTHTGAGNIIANEGGSSTNYIVGGSNNRQINNPGVYNEGPSTADDSATLERPETPPEPSINVPFPRDPDFVDHGTLLDQISKRCAAPASRVALVGLGGVGKSQLAIEHCYRTAEQSLDTWVFWAHASNTARLEQSFREIANQVRARGRKDPQADVFELVRDWLRNAKNGRWLLVLDNTDDAAIVSPTEGSSGLQQHLSRYLPFSRHGAVLVTSRTKSAAMQIVEDSDIILIEPMHDAAAHALLRKKLRDIDDKDDNIATLATTLSYMPLALVQAAAYIRERAPRCSVRQYLEEYRQSDHRKTRLLNQEAGHLRRDIAASNSILVTWQISFDHIRSTRQSAAGLLSLMSFFDRQGIQEALLHQQSSIADDGFEEDVLVLRDYSLITVTRDVDTFEMHSLVQLATRTWLENEGQLDKWRERFISNLCAELPTGEHENWEKCQALFPHARAALAQQPKSKESRKEWALLLYRAAWYAWRRGRAGEAEEMATMSMEVRSEELGEGDVRMIESMGMVGLARELGGKYKEAEAMHRQTLAQMEKVFGYGHLHTLSSMNNLALVLTSQGKYKEAEVMNRQTLALMEKVKHPDTLMSMNNLAHALESQGKYEEAEAMNRHTLVRREKVLGHEHPDTLLSMHNLAHVLDSQGKYKEAEAMNRQTLVRREKVLGHEHPHTLLSMHNLAHVLDRQGKYEEAETINRQTLALREKVLGHEHPHTITSMGNLVGVLDSQSKYEEAETINRKRLVLMEKVLGYEHPDTLMSMHKLVLLLDRQGRYAEAEAINRQTLARREKVLGHEHLSTLTSVYCLANLLTHQHYYNEALALYKRACTGYETILGKAHSTTHACHQHYAYALASHKQHQLAIPPTTTDSSARAYAGKQSKLDYM</sequence>
<dbReference type="InterPro" id="IPR053137">
    <property type="entry name" value="NLR-like"/>
</dbReference>
<feature type="domain" description="NB-ARC" evidence="2">
    <location>
        <begin position="254"/>
        <end position="410"/>
    </location>
</feature>
<dbReference type="InterPro" id="IPR031352">
    <property type="entry name" value="SesA"/>
</dbReference>
<accession>N4XCU9</accession>
<dbReference type="InterPro" id="IPR056681">
    <property type="entry name" value="DUF7779"/>
</dbReference>
<dbReference type="InterPro" id="IPR011990">
    <property type="entry name" value="TPR-like_helical_dom_sf"/>
</dbReference>
<evidence type="ECO:0000259" key="3">
    <source>
        <dbReference type="Pfam" id="PF17107"/>
    </source>
</evidence>
<feature type="compositionally biased region" description="Polar residues" evidence="1">
    <location>
        <begin position="196"/>
        <end position="209"/>
    </location>
</feature>
<dbReference type="HOGENOM" id="CLU_000288_125_8_1"/>
<feature type="domain" description="DUF7779" evidence="4">
    <location>
        <begin position="499"/>
        <end position="573"/>
    </location>
</feature>
<dbReference type="Pfam" id="PF25000">
    <property type="entry name" value="DUF7779"/>
    <property type="match status" value="1"/>
</dbReference>
<dbReference type="NCBIfam" id="NF040586">
    <property type="entry name" value="FxSxx_TPR"/>
    <property type="match status" value="1"/>
</dbReference>
<name>N4XCU9_COCH4</name>
<dbReference type="PANTHER" id="PTHR46082">
    <property type="entry name" value="ATP/GTP-BINDING PROTEIN-RELATED"/>
    <property type="match status" value="1"/>
</dbReference>
<dbReference type="Gene3D" id="3.40.50.300">
    <property type="entry name" value="P-loop containing nucleotide triphosphate hydrolases"/>
    <property type="match status" value="1"/>
</dbReference>
<evidence type="ECO:0000259" key="4">
    <source>
        <dbReference type="Pfam" id="PF25000"/>
    </source>
</evidence>
<dbReference type="InterPro" id="IPR002182">
    <property type="entry name" value="NB-ARC"/>
</dbReference>
<gene>
    <name evidence="5" type="ORF">COCC4DRAFT_77507</name>
</gene>
<dbReference type="InterPro" id="IPR019734">
    <property type="entry name" value="TPR_rpt"/>
</dbReference>
<dbReference type="Gene3D" id="1.25.40.10">
    <property type="entry name" value="Tetratricopeptide repeat domain"/>
    <property type="match status" value="3"/>
</dbReference>
<feature type="region of interest" description="Disordered" evidence="1">
    <location>
        <begin position="1022"/>
        <end position="1045"/>
    </location>
</feature>
<dbReference type="EMBL" id="KB733444">
    <property type="protein sequence ID" value="ENI10829.1"/>
    <property type="molecule type" value="Genomic_DNA"/>
</dbReference>
<feature type="region of interest" description="Disordered" evidence="1">
    <location>
        <begin position="196"/>
        <end position="229"/>
    </location>
</feature>
<evidence type="ECO:0000313" key="6">
    <source>
        <dbReference type="Proteomes" id="UP000012338"/>
    </source>
</evidence>
<protein>
    <submittedName>
        <fullName evidence="5">Uncharacterized protein</fullName>
    </submittedName>
</protein>